<evidence type="ECO:0000256" key="1">
    <source>
        <dbReference type="ARBA" id="ARBA00023002"/>
    </source>
</evidence>
<dbReference type="InterPro" id="IPR051267">
    <property type="entry name" value="STEAP_metalloreductase"/>
</dbReference>
<dbReference type="Gene3D" id="3.40.50.720">
    <property type="entry name" value="NAD(P)-binding Rossmann-like Domain"/>
    <property type="match status" value="1"/>
</dbReference>
<dbReference type="AlphaFoldDB" id="A0A2T7NBS9"/>
<feature type="transmembrane region" description="Helical" evidence="2">
    <location>
        <begin position="304"/>
        <end position="328"/>
    </location>
</feature>
<dbReference type="EMBL" id="PZQS01000014">
    <property type="protein sequence ID" value="PVD18630.1"/>
    <property type="molecule type" value="Genomic_DNA"/>
</dbReference>
<feature type="domain" description="Pyrroline-5-carboxylate reductase catalytic N-terminal" evidence="3">
    <location>
        <begin position="16"/>
        <end position="106"/>
    </location>
</feature>
<evidence type="ECO:0000313" key="5">
    <source>
        <dbReference type="Proteomes" id="UP000245119"/>
    </source>
</evidence>
<dbReference type="Pfam" id="PF03807">
    <property type="entry name" value="F420_oxidored"/>
    <property type="match status" value="1"/>
</dbReference>
<dbReference type="PANTHER" id="PTHR14239:SF0">
    <property type="entry name" value="F420-DEPENDENT NADP REDUCTASE"/>
    <property type="match status" value="1"/>
</dbReference>
<evidence type="ECO:0000259" key="3">
    <source>
        <dbReference type="Pfam" id="PF03807"/>
    </source>
</evidence>
<keyword evidence="2" id="KW-0812">Transmembrane</keyword>
<organism evidence="4 5">
    <name type="scientific">Pomacea canaliculata</name>
    <name type="common">Golden apple snail</name>
    <dbReference type="NCBI Taxonomy" id="400727"/>
    <lineage>
        <taxon>Eukaryota</taxon>
        <taxon>Metazoa</taxon>
        <taxon>Spiralia</taxon>
        <taxon>Lophotrochozoa</taxon>
        <taxon>Mollusca</taxon>
        <taxon>Gastropoda</taxon>
        <taxon>Caenogastropoda</taxon>
        <taxon>Architaenioglossa</taxon>
        <taxon>Ampullarioidea</taxon>
        <taxon>Ampullariidae</taxon>
        <taxon>Pomacea</taxon>
    </lineage>
</organism>
<keyword evidence="5" id="KW-1185">Reference proteome</keyword>
<dbReference type="SUPFAM" id="SSF51735">
    <property type="entry name" value="NAD(P)-binding Rossmann-fold domains"/>
    <property type="match status" value="1"/>
</dbReference>
<dbReference type="OrthoDB" id="550646at2759"/>
<dbReference type="PANTHER" id="PTHR14239">
    <property type="entry name" value="DUDULIN-RELATED"/>
    <property type="match status" value="1"/>
</dbReference>
<dbReference type="InterPro" id="IPR036291">
    <property type="entry name" value="NAD(P)-bd_dom_sf"/>
</dbReference>
<dbReference type="GO" id="GO:0005886">
    <property type="term" value="C:plasma membrane"/>
    <property type="evidence" value="ECO:0007669"/>
    <property type="project" value="TreeGrafter"/>
</dbReference>
<dbReference type="GO" id="GO:0005768">
    <property type="term" value="C:endosome"/>
    <property type="evidence" value="ECO:0007669"/>
    <property type="project" value="TreeGrafter"/>
</dbReference>
<keyword evidence="2" id="KW-1133">Transmembrane helix</keyword>
<keyword evidence="1" id="KW-0560">Oxidoreductase</keyword>
<evidence type="ECO:0000313" key="4">
    <source>
        <dbReference type="EMBL" id="PVD18630.1"/>
    </source>
</evidence>
<dbReference type="InterPro" id="IPR028939">
    <property type="entry name" value="P5C_Rdtase_cat_N"/>
</dbReference>
<comment type="caution">
    <text evidence="4">The sequence shown here is derived from an EMBL/GenBank/DDBJ whole genome shotgun (WGS) entry which is preliminary data.</text>
</comment>
<dbReference type="GO" id="GO:0052851">
    <property type="term" value="F:ferric-chelate reductase (NADPH) activity"/>
    <property type="evidence" value="ECO:0007669"/>
    <property type="project" value="TreeGrafter"/>
</dbReference>
<feature type="transmembrane region" description="Helical" evidence="2">
    <location>
        <begin position="200"/>
        <end position="221"/>
    </location>
</feature>
<dbReference type="GO" id="GO:0015677">
    <property type="term" value="P:copper ion import"/>
    <property type="evidence" value="ECO:0007669"/>
    <property type="project" value="TreeGrafter"/>
</dbReference>
<accession>A0A2T7NBS9</accession>
<sequence>MKSTLATKSTSQQRCVGILGTGEYARALAKRLLLSGYDVIMGSRYPDTRQVSVYDECLCGVQLTSLDDCIARCDLLLAALHVENFRLTLAPRAALLAGKVVVDVSNRRNRYSTRSNAQHLQDLLPQAQVVKAFNSVSSYAMEDSTQNHTRVFVAADEREARERVLELARNLGFVPCDMGGLRAARNMEAFVFCVFPGWKLPLFLTFGLFNLWALYCAYIYFIEKTAYRWEQLPMAHQAAKPISCTSQTCVLEGLQQAAVYDRHHHLGCDVPGGGHGRCGAGVAGTKYRPFPHWLACWMKTRRQLGLISLCLAMTHAFISAMMLNATYFSSWFEKPTVTIPANISGPVTITLAPTWMTWKGEVASLLGVTSIILLIVTGIASLPSVAASLNWGEWRCLQSRVGLAALTLAVAHVVAMGAPGWVKAGPVMALRSITFLSGLLPALTLLLRVTLAVPPLSTRLRRIRHGEEFSALCCGREVKRARPACCSAPTKGTLFTNSPAYSAISSEQDLDSDCGACVNGATRSTLPTDSVTVRLCRQPGCVSLKPLKLKFVKSLLTLTEFCS</sequence>
<dbReference type="Proteomes" id="UP000245119">
    <property type="component" value="Linkage Group LG14"/>
</dbReference>
<evidence type="ECO:0000256" key="2">
    <source>
        <dbReference type="SAM" id="Phobius"/>
    </source>
</evidence>
<feature type="transmembrane region" description="Helical" evidence="2">
    <location>
        <begin position="401"/>
        <end position="421"/>
    </location>
</feature>
<gene>
    <name evidence="4" type="ORF">C0Q70_21180</name>
</gene>
<feature type="transmembrane region" description="Helical" evidence="2">
    <location>
        <begin position="433"/>
        <end position="454"/>
    </location>
</feature>
<protein>
    <recommendedName>
        <fullName evidence="3">Pyrroline-5-carboxylate reductase catalytic N-terminal domain-containing protein</fullName>
    </recommendedName>
</protein>
<keyword evidence="2" id="KW-0472">Membrane</keyword>
<reference evidence="4 5" key="1">
    <citation type="submission" date="2018-04" db="EMBL/GenBank/DDBJ databases">
        <title>The genome of golden apple snail Pomacea canaliculata provides insight into stress tolerance and invasive adaptation.</title>
        <authorList>
            <person name="Liu C."/>
            <person name="Liu B."/>
            <person name="Ren Y."/>
            <person name="Zhang Y."/>
            <person name="Wang H."/>
            <person name="Li S."/>
            <person name="Jiang F."/>
            <person name="Yin L."/>
            <person name="Zhang G."/>
            <person name="Qian W."/>
            <person name="Fan W."/>
        </authorList>
    </citation>
    <scope>NUCLEOTIDE SEQUENCE [LARGE SCALE GENOMIC DNA]</scope>
    <source>
        <strain evidence="4">SZHN2017</strain>
        <tissue evidence="4">Muscle</tissue>
    </source>
</reference>
<proteinExistence type="predicted"/>
<dbReference type="GO" id="GO:0008823">
    <property type="term" value="F:cupric reductase (NADH) activity"/>
    <property type="evidence" value="ECO:0007669"/>
    <property type="project" value="TreeGrafter"/>
</dbReference>
<name>A0A2T7NBS9_POMCA</name>
<feature type="transmembrane region" description="Helical" evidence="2">
    <location>
        <begin position="365"/>
        <end position="389"/>
    </location>
</feature>
<dbReference type="STRING" id="400727.A0A2T7NBS9"/>